<dbReference type="Proteomes" id="UP000593567">
    <property type="component" value="Unassembled WGS sequence"/>
</dbReference>
<feature type="compositionally biased region" description="Polar residues" evidence="1">
    <location>
        <begin position="35"/>
        <end position="45"/>
    </location>
</feature>
<sequence length="161" mass="18474">MDLSKKDSVTNTAPASIVDLKADCKYGGRSKNKVQQKIQESSMDYQQPWRRASEGSRFQNRSPDEEEKLEASRMALEAKSKMYEKMAAISHGGSNSEETTEQLPDLMSSDMHREILRQKWEAEQKYMLDNQDTVHYANVRFDGMNSVLTLLHESSSQIDYI</sequence>
<dbReference type="EMBL" id="VXIV02000700">
    <property type="protein sequence ID" value="KAF6036574.1"/>
    <property type="molecule type" value="Genomic_DNA"/>
</dbReference>
<comment type="caution">
    <text evidence="2">The sequence shown here is derived from an EMBL/GenBank/DDBJ whole genome shotgun (WGS) entry which is preliminary data.</text>
</comment>
<name>A0A7J7KF69_BUGNE</name>
<dbReference type="OrthoDB" id="333551at2759"/>
<accession>A0A7J7KF69</accession>
<gene>
    <name evidence="2" type="ORF">EB796_005108</name>
</gene>
<proteinExistence type="predicted"/>
<protein>
    <submittedName>
        <fullName evidence="2">Uncharacterized protein</fullName>
    </submittedName>
</protein>
<evidence type="ECO:0000256" key="1">
    <source>
        <dbReference type="SAM" id="MobiDB-lite"/>
    </source>
</evidence>
<reference evidence="2" key="1">
    <citation type="submission" date="2020-06" db="EMBL/GenBank/DDBJ databases">
        <title>Draft genome of Bugula neritina, a colonial animal packing powerful symbionts and potential medicines.</title>
        <authorList>
            <person name="Rayko M."/>
        </authorList>
    </citation>
    <scope>NUCLEOTIDE SEQUENCE [LARGE SCALE GENOMIC DNA]</scope>
    <source>
        <strain evidence="2">Kwan_BN1</strain>
    </source>
</reference>
<evidence type="ECO:0000313" key="3">
    <source>
        <dbReference type="Proteomes" id="UP000593567"/>
    </source>
</evidence>
<organism evidence="2 3">
    <name type="scientific">Bugula neritina</name>
    <name type="common">Brown bryozoan</name>
    <name type="synonym">Sertularia neritina</name>
    <dbReference type="NCBI Taxonomy" id="10212"/>
    <lineage>
        <taxon>Eukaryota</taxon>
        <taxon>Metazoa</taxon>
        <taxon>Spiralia</taxon>
        <taxon>Lophotrochozoa</taxon>
        <taxon>Bryozoa</taxon>
        <taxon>Gymnolaemata</taxon>
        <taxon>Cheilostomatida</taxon>
        <taxon>Flustrina</taxon>
        <taxon>Buguloidea</taxon>
        <taxon>Bugulidae</taxon>
        <taxon>Bugula</taxon>
    </lineage>
</organism>
<dbReference type="AlphaFoldDB" id="A0A7J7KF69"/>
<keyword evidence="3" id="KW-1185">Reference proteome</keyword>
<feature type="region of interest" description="Disordered" evidence="1">
    <location>
        <begin position="26"/>
        <end position="68"/>
    </location>
</feature>
<evidence type="ECO:0000313" key="2">
    <source>
        <dbReference type="EMBL" id="KAF6036574.1"/>
    </source>
</evidence>